<keyword evidence="1" id="KW-0472">Membrane</keyword>
<name>A0A8T9ZY49_9HEMI</name>
<feature type="transmembrane region" description="Helical" evidence="1">
    <location>
        <begin position="128"/>
        <end position="149"/>
    </location>
</feature>
<feature type="transmembrane region" description="Helical" evidence="1">
    <location>
        <begin position="21"/>
        <end position="41"/>
    </location>
</feature>
<keyword evidence="2" id="KW-0496">Mitochondrion</keyword>
<geneLocation type="mitochondrion" evidence="2"/>
<feature type="transmembrane region" description="Helical" evidence="1">
    <location>
        <begin position="80"/>
        <end position="98"/>
    </location>
</feature>
<evidence type="ECO:0000313" key="2">
    <source>
        <dbReference type="EMBL" id="UPL65865.1"/>
    </source>
</evidence>
<reference evidence="2" key="1">
    <citation type="journal article" date="2022" name="Cladistics">
        <title>Diversification of the phytophagous lineages of true bugs (Insecta: Hemiptera: Heteroptera) shortly after that of the flowering plants.</title>
        <authorList>
            <person name="Ye F."/>
            <person name="Kment P."/>
            <person name="Redei D."/>
            <person name="Luo J.Y."/>
            <person name="Wang Y.H."/>
            <person name="Kuechler S.M."/>
            <person name="Zhang W.W."/>
            <person name="Chen P.P."/>
            <person name="Wu H.Y."/>
            <person name="Wu Y.Z."/>
            <person name="Sun X.Y."/>
            <person name="Ding L."/>
            <person name="Wang Y.R."/>
            <person name="Xie Q."/>
        </authorList>
    </citation>
    <scope>NUCLEOTIDE SEQUENCE</scope>
</reference>
<feature type="transmembrane region" description="Helical" evidence="1">
    <location>
        <begin position="47"/>
        <end position="68"/>
    </location>
</feature>
<protein>
    <submittedName>
        <fullName evidence="2">NADH dehydrogenase subunit 6</fullName>
    </submittedName>
</protein>
<evidence type="ECO:0000256" key="1">
    <source>
        <dbReference type="SAM" id="Phobius"/>
    </source>
</evidence>
<dbReference type="EMBL" id="MW619690">
    <property type="protein sequence ID" value="UPL65865.1"/>
    <property type="molecule type" value="Genomic_DNA"/>
</dbReference>
<organism evidence="2">
    <name type="scientific">Onymocoris hackeri</name>
    <dbReference type="NCBI Taxonomy" id="2813039"/>
    <lineage>
        <taxon>Eukaryota</taxon>
        <taxon>Metazoa</taxon>
        <taxon>Ecdysozoa</taxon>
        <taxon>Arthropoda</taxon>
        <taxon>Hexapoda</taxon>
        <taxon>Insecta</taxon>
        <taxon>Pterygota</taxon>
        <taxon>Neoptera</taxon>
        <taxon>Paraneoptera</taxon>
        <taxon>Hemiptera</taxon>
        <taxon>Heteroptera</taxon>
        <taxon>Panheteroptera</taxon>
        <taxon>Cimicomorpha</taxon>
        <taxon>Thaumastocoridae</taxon>
        <taxon>Onymocoris</taxon>
    </lineage>
</organism>
<sequence>MNTMMSILISTGMTFMFLQHPISMGVLLIIYTLLIAMMMTLILKTPWFSYILVITIISGILVLFMYMASVSANEKISFKMYLLLNFFTTFMVVMTLMYKESNIFTKQTDFQLSCLPYKNISMLFSQSMIITTLFILYLLFCMIVVSYIVKKTSGPMRTSVA</sequence>
<accession>A0A8T9ZY49</accession>
<keyword evidence="1" id="KW-1133">Transmembrane helix</keyword>
<proteinExistence type="predicted"/>
<keyword evidence="1" id="KW-0812">Transmembrane</keyword>
<dbReference type="AlphaFoldDB" id="A0A8T9ZY49"/>